<feature type="compositionally biased region" description="Low complexity" evidence="2">
    <location>
        <begin position="992"/>
        <end position="1003"/>
    </location>
</feature>
<dbReference type="SMART" id="SM00355">
    <property type="entry name" value="ZnF_C2H2"/>
    <property type="match status" value="4"/>
</dbReference>
<dbReference type="Pfam" id="PF00400">
    <property type="entry name" value="WD40"/>
    <property type="match status" value="5"/>
</dbReference>
<feature type="domain" description="C2H2-type" evidence="3">
    <location>
        <begin position="1720"/>
        <end position="1743"/>
    </location>
</feature>
<reference evidence="4 5" key="1">
    <citation type="submission" date="2021-02" db="EMBL/GenBank/DDBJ databases">
        <title>Safari Cat Assemblies.</title>
        <authorList>
            <person name="Bredemeyer K.R."/>
            <person name="Murphy W.J."/>
        </authorList>
    </citation>
    <scope>NUCLEOTIDE SEQUENCE [LARGE SCALE GENOMIC DNA]</scope>
</reference>
<proteinExistence type="predicted"/>
<feature type="compositionally biased region" description="Polar residues" evidence="2">
    <location>
        <begin position="494"/>
        <end position="503"/>
    </location>
</feature>
<feature type="compositionally biased region" description="Polar residues" evidence="2">
    <location>
        <begin position="1407"/>
        <end position="1418"/>
    </location>
</feature>
<dbReference type="PANTHER" id="PTHR14435">
    <property type="entry name" value="ZINC FINGER PROTEIN 106"/>
    <property type="match status" value="1"/>
</dbReference>
<feature type="region of interest" description="Disordered" evidence="2">
    <location>
        <begin position="1407"/>
        <end position="1431"/>
    </location>
</feature>
<dbReference type="InterPro" id="IPR042622">
    <property type="entry name" value="Znf106"/>
</dbReference>
<feature type="region of interest" description="Disordered" evidence="2">
    <location>
        <begin position="66"/>
        <end position="176"/>
    </location>
</feature>
<feature type="compositionally biased region" description="Polar residues" evidence="2">
    <location>
        <begin position="1238"/>
        <end position="1251"/>
    </location>
</feature>
<feature type="region of interest" description="Disordered" evidence="2">
    <location>
        <begin position="899"/>
        <end position="931"/>
    </location>
</feature>
<feature type="repeat" description="WD" evidence="1">
    <location>
        <begin position="1472"/>
        <end position="1516"/>
    </location>
</feature>
<feature type="compositionally biased region" description="Basic residues" evidence="2">
    <location>
        <begin position="1055"/>
        <end position="1065"/>
    </location>
</feature>
<dbReference type="GeneID" id="101080894"/>
<dbReference type="SMART" id="SM00564">
    <property type="entry name" value="PQQ"/>
    <property type="match status" value="4"/>
</dbReference>
<dbReference type="SMART" id="SM00320">
    <property type="entry name" value="WD40"/>
    <property type="match status" value="6"/>
</dbReference>
<feature type="domain" description="C2H2-type" evidence="3">
    <location>
        <begin position="7"/>
        <end position="29"/>
    </location>
</feature>
<gene>
    <name evidence="4" type="primary">ZNF106</name>
</gene>
<feature type="compositionally biased region" description="Basic and acidic residues" evidence="2">
    <location>
        <begin position="1349"/>
        <end position="1361"/>
    </location>
</feature>
<feature type="compositionally biased region" description="Basic and acidic residues" evidence="2">
    <location>
        <begin position="151"/>
        <end position="161"/>
    </location>
</feature>
<feature type="compositionally biased region" description="Basic and acidic residues" evidence="2">
    <location>
        <begin position="100"/>
        <end position="109"/>
    </location>
</feature>
<feature type="compositionally biased region" description="Polar residues" evidence="2">
    <location>
        <begin position="1362"/>
        <end position="1386"/>
    </location>
</feature>
<dbReference type="InterPro" id="IPR001680">
    <property type="entry name" value="WD40_rpt"/>
</dbReference>
<dbReference type="Gene3D" id="2.130.10.10">
    <property type="entry name" value="YVTN repeat-like/Quinoprotein amine dehydrogenase"/>
    <property type="match status" value="2"/>
</dbReference>
<dbReference type="GeneTree" id="ENSGT00940000157336"/>
<feature type="compositionally biased region" description="Polar residues" evidence="2">
    <location>
        <begin position="976"/>
        <end position="991"/>
    </location>
</feature>
<dbReference type="PANTHER" id="PTHR14435:SF2">
    <property type="entry name" value="ZINC FINGER PROTEIN 106"/>
    <property type="match status" value="1"/>
</dbReference>
<keyword evidence="5" id="KW-1185">Reference proteome</keyword>
<reference evidence="4" key="3">
    <citation type="submission" date="2025-09" db="UniProtKB">
        <authorList>
            <consortium name="Ensembl"/>
        </authorList>
    </citation>
    <scope>IDENTIFICATION</scope>
    <source>
        <strain evidence="4">breed Abyssinian</strain>
    </source>
</reference>
<evidence type="ECO:0000313" key="5">
    <source>
        <dbReference type="Proteomes" id="UP000823872"/>
    </source>
</evidence>
<dbReference type="SUPFAM" id="SSF50978">
    <property type="entry name" value="WD40 repeat-like"/>
    <property type="match status" value="1"/>
</dbReference>
<dbReference type="Proteomes" id="UP000823872">
    <property type="component" value="Chromosome B3"/>
</dbReference>
<feature type="region of interest" description="Disordered" evidence="2">
    <location>
        <begin position="407"/>
        <end position="442"/>
    </location>
</feature>
<dbReference type="PROSITE" id="PS00028">
    <property type="entry name" value="ZINC_FINGER_C2H2_1"/>
    <property type="match status" value="2"/>
</dbReference>
<feature type="region of interest" description="Disordered" evidence="2">
    <location>
        <begin position="1018"/>
        <end position="1066"/>
    </location>
</feature>
<feature type="compositionally biased region" description="Basic and acidic residues" evidence="2">
    <location>
        <begin position="119"/>
        <end position="139"/>
    </location>
</feature>
<feature type="compositionally biased region" description="Basic residues" evidence="2">
    <location>
        <begin position="1254"/>
        <end position="1267"/>
    </location>
</feature>
<reference evidence="4" key="2">
    <citation type="submission" date="2025-08" db="UniProtKB">
        <authorList>
            <consortium name="Ensembl"/>
        </authorList>
    </citation>
    <scope>IDENTIFICATION</scope>
    <source>
        <strain evidence="4">breed Abyssinian</strain>
    </source>
</reference>
<feature type="compositionally biased region" description="Polar residues" evidence="2">
    <location>
        <begin position="908"/>
        <end position="929"/>
    </location>
</feature>
<name>A0ABI7YIZ6_FELCA</name>
<organism evidence="4 5">
    <name type="scientific">Felis catus</name>
    <name type="common">Cat</name>
    <name type="synonym">Felis silvestris catus</name>
    <dbReference type="NCBI Taxonomy" id="9685"/>
    <lineage>
        <taxon>Eukaryota</taxon>
        <taxon>Metazoa</taxon>
        <taxon>Chordata</taxon>
        <taxon>Craniata</taxon>
        <taxon>Vertebrata</taxon>
        <taxon>Euteleostomi</taxon>
        <taxon>Mammalia</taxon>
        <taxon>Eutheria</taxon>
        <taxon>Laurasiatheria</taxon>
        <taxon>Carnivora</taxon>
        <taxon>Feliformia</taxon>
        <taxon>Felidae</taxon>
        <taxon>Felinae</taxon>
        <taxon>Felis</taxon>
    </lineage>
</organism>
<dbReference type="InterPro" id="IPR015943">
    <property type="entry name" value="WD40/YVTN_repeat-like_dom_sf"/>
</dbReference>
<accession>A0ABI7YIZ6</accession>
<dbReference type="Ensembl" id="ENSFCTT00005048228.1">
    <property type="protein sequence ID" value="ENSFCTP00005034826.1"/>
    <property type="gene ID" value="ENSFCTG00005016689.1"/>
</dbReference>
<feature type="compositionally biased region" description="Acidic residues" evidence="2">
    <location>
        <begin position="75"/>
        <end position="90"/>
    </location>
</feature>
<dbReference type="InterPro" id="IPR036322">
    <property type="entry name" value="WD40_repeat_dom_sf"/>
</dbReference>
<evidence type="ECO:0000313" key="4">
    <source>
        <dbReference type="Ensembl" id="ENSFCTP00005034826.1"/>
    </source>
</evidence>
<feature type="region of interest" description="Disordered" evidence="2">
    <location>
        <begin position="1165"/>
        <end position="1388"/>
    </location>
</feature>
<evidence type="ECO:0000259" key="3">
    <source>
        <dbReference type="PROSITE" id="PS00028"/>
    </source>
</evidence>
<feature type="compositionally biased region" description="Polar residues" evidence="2">
    <location>
        <begin position="162"/>
        <end position="176"/>
    </location>
</feature>
<dbReference type="CDD" id="cd00200">
    <property type="entry name" value="WD40"/>
    <property type="match status" value="1"/>
</dbReference>
<feature type="region of interest" description="Disordered" evidence="2">
    <location>
        <begin position="976"/>
        <end position="1003"/>
    </location>
</feature>
<feature type="compositionally biased region" description="Polar residues" evidence="2">
    <location>
        <begin position="1206"/>
        <end position="1217"/>
    </location>
</feature>
<sequence>MVRERKCILCHIVYTSKKEMDEHMRSMLHHRELENLKGRDSSHECRVCGVTEVGLSAYAKHISSQLHKDNVDAQEREDDGKGEEEEEDYFDKELVQLIKQRKEQSRQDEPSNSSQEINSDDRRPQWRREDRIPYQDRESYSQPTWHHRGPPQRDWKWEKDGFNNSRKNNFPHSLRNNGGPRGCSGWHKGVAGGSTTWFHNHSNSGGGWHANSGTVDWNHSGTGRNSSWHSEGTGGFSSWHMNSSNGNWKSSVRSTNSWNYSGPGDKFQPGRNRNSNCQMEDLPMLWNKKSKSNKYSQDRYSWQRQESDKVGAAATYRGPSEGFTSDTFPSEGLLDFNFEQLESKTTKQTDTIASKTGGKNSSVAREKLRRWTPYPSQKTLDLQSAMKEGAGNKAEMIDKPFFGFSLTTTGAAEPQNDGKSNSPALKTQKETHTGLLSHKAPSDCTAPYEAVRDCPVTEKHEQELNLSKMPSLKSALLPIPVTKSVPQNPDLKNPSKNTKTNSFFPGEHSNPLNKPTVADSHGSYITKLQSSCPRVLKGNKSTFGTQVEPDKNVSDTLQKAKEVLQCHESLQNPLLSTSKRTRNYAKASRNVEESEKGSLKIEFQVRTLEDESDGELSDTEKHGTQIGALGSAPTEILSCSTHITDEKDRDEQNLKTCRKLSTNACNSTVHQKEPELQMTSAASPHSGLLLDLKTSLEDAQVDDPVKSHVSYTTEGFESASLDAELQKNDIGPSSGPLLPDLSKLGFPASLQRDLTRHISLKSKTGVHLPEPNLNSARRIRNISGHRKGETEKESGLKPTLRQILNASRRNVNWEQVIQQVTKKKQELGKGLPRFGIEMVPLVQNEQEVLDLDEEPDLSSLEGFHWEGVSLSPGLARKRSLSESSVIMDRAPSVYSFFSEEGTGKENEPQQMFSPSNALRAAQSQTTTMGLKQEVTPLALSLRTGERAENVATQRRHSVQLSSDRSIPLMHLAKDLNSQESSTPPSENQNTQESNGEGNSLSSNASSALAISSLADAATDSSCTSGAEQNDGQSVRKKRRATGDGSSPELPSLERKNKRRKIKGKKERSQVDQLLSISLREEELSKSLQCMDNNLLQARTALQTAYVEVQRLLMLKQQITMEMSALRTHRIQILQGLQGENSDSYPVYPVIPAALSLSELTESFHEPSQELKFSTEQGNTRNRDNTASSQPTGLPSLNKEDEPIKGNSGSEACTSSFPRLSFASETPLEKEPHSPADQPEQQAESTLTSAETRGNKKKKKLRKKKTLRAAHVPENSDTEQDVFTAKPVRKVKTGKSTKGGKVTTSTWEDSRTGPEQESVRDEPESDSSLEVLEIPNPQLEVVAIDSSESGEEKPDSPSKKDIWNSTEQNSLETSRSGCDEVSSTSEIGTRYKDGIPVSVAETQTVISSIKGSKNSSEISSEPGDDDEPTEGSFEGHQAAVNAIQIFGNLLYTCSADKTVRVYNLVSRKCIGVFEGHASKVNCLLVTQTSGKNAALYTGSSDHTIRCYNVKTRECVEQLQLEDRVLCLHSRWRTLYAGLANGTVVTFNIKNNKRLEIFECHGPRAVSCLATAQEGARKLLVVGSYDCTISVRDARNGLLLRTLEGHSKTILCMKVVNDLVFSGSSDQSVHAHNIHTGELVRIYKGHNHAVTVVNILGKVMVTACLDKFVRVYELQSHDRLQVYGGHKDMIMCMTIHKSMIYTGCYDGSIQAVRLNLMQNYRCWWHGCSLIFGVVDHLKQHLLTDHTNPNFQTLKCRWKNCDAFFTARKGSKQDAAGHIERHAEDDSKIDS</sequence>
<dbReference type="PROSITE" id="PS50082">
    <property type="entry name" value="WD_REPEATS_2"/>
    <property type="match status" value="2"/>
</dbReference>
<feature type="compositionally biased region" description="Basic and acidic residues" evidence="2">
    <location>
        <begin position="1307"/>
        <end position="1321"/>
    </location>
</feature>
<feature type="compositionally biased region" description="Polar residues" evidence="2">
    <location>
        <begin position="1170"/>
        <end position="1194"/>
    </location>
</feature>
<evidence type="ECO:0000256" key="2">
    <source>
        <dbReference type="SAM" id="MobiDB-lite"/>
    </source>
</evidence>
<dbReference type="RefSeq" id="XP_023111235.1">
    <property type="nucleotide sequence ID" value="XM_023255467.2"/>
</dbReference>
<feature type="compositionally biased region" description="Low complexity" evidence="2">
    <location>
        <begin position="1295"/>
        <end position="1305"/>
    </location>
</feature>
<keyword evidence="1" id="KW-0853">WD repeat</keyword>
<feature type="region of interest" description="Disordered" evidence="2">
    <location>
        <begin position="483"/>
        <end position="511"/>
    </location>
</feature>
<protein>
    <recommendedName>
        <fullName evidence="3">C2H2-type domain-containing protein</fullName>
    </recommendedName>
</protein>
<evidence type="ECO:0000256" key="1">
    <source>
        <dbReference type="PROSITE-ProRule" id="PRU00221"/>
    </source>
</evidence>
<dbReference type="InterPro" id="IPR013087">
    <property type="entry name" value="Znf_C2H2_type"/>
</dbReference>
<feature type="repeat" description="WD" evidence="1">
    <location>
        <begin position="1432"/>
        <end position="1471"/>
    </location>
</feature>
<dbReference type="InterPro" id="IPR018391">
    <property type="entry name" value="PQQ_b-propeller_rpt"/>
</dbReference>